<gene>
    <name evidence="1" type="ORF">ERS739220_00609</name>
</gene>
<dbReference type="AlphaFoldDB" id="A0A9W5EYU3"/>
<dbReference type="GeneID" id="29473263"/>
<dbReference type="Proteomes" id="UP000052257">
    <property type="component" value="Unassembled WGS sequence"/>
</dbReference>
<organism evidence="1 2">
    <name type="scientific">Campylobacter hyointestinalis subsp. hyointestinalis</name>
    <dbReference type="NCBI Taxonomy" id="91352"/>
    <lineage>
        <taxon>Bacteria</taxon>
        <taxon>Pseudomonadati</taxon>
        <taxon>Campylobacterota</taxon>
        <taxon>Epsilonproteobacteria</taxon>
        <taxon>Campylobacterales</taxon>
        <taxon>Campylobacteraceae</taxon>
        <taxon>Campylobacter</taxon>
    </lineage>
</organism>
<sequence>MKIVEIKDRNPVLIERLVNVWEDSLRKTHLFLSDLEIENVDFRIDIICHLRDFDIKTVA</sequence>
<evidence type="ECO:0000313" key="2">
    <source>
        <dbReference type="Proteomes" id="UP000052257"/>
    </source>
</evidence>
<comment type="caution">
    <text evidence="1">The sequence shown here is derived from an EMBL/GenBank/DDBJ whole genome shotgun (WGS) entry which is preliminary data.</text>
</comment>
<dbReference type="RefSeq" id="WP_059427152.1">
    <property type="nucleotide sequence ID" value="NZ_FAUT01000001.1"/>
</dbReference>
<evidence type="ECO:0000313" key="1">
    <source>
        <dbReference type="EMBL" id="CUU75075.1"/>
    </source>
</evidence>
<dbReference type="EMBL" id="FAUW01000002">
    <property type="protein sequence ID" value="CUU75075.1"/>
    <property type="molecule type" value="Genomic_DNA"/>
</dbReference>
<accession>A0A9W5EYU3</accession>
<reference evidence="1 2" key="1">
    <citation type="submission" date="2015-11" db="EMBL/GenBank/DDBJ databases">
        <authorList>
            <consortium name="Pathogen Informatics"/>
        </authorList>
    </citation>
    <scope>NUCLEOTIDE SEQUENCE [LARGE SCALE GENOMIC DNA]</scope>
    <source>
        <strain evidence="1 2">006A-0191</strain>
    </source>
</reference>
<protein>
    <submittedName>
        <fullName evidence="1">Acetyltransferase</fullName>
    </submittedName>
</protein>
<name>A0A9W5EYU3_CAMHY</name>
<proteinExistence type="predicted"/>